<dbReference type="GO" id="GO:0055085">
    <property type="term" value="P:transmembrane transport"/>
    <property type="evidence" value="ECO:0007669"/>
    <property type="project" value="InterPro"/>
</dbReference>
<dbReference type="PANTHER" id="PTHR43744:SF12">
    <property type="entry name" value="ABC TRANSPORTER PERMEASE PROTEIN MG189-RELATED"/>
    <property type="match status" value="1"/>
</dbReference>
<evidence type="ECO:0000256" key="1">
    <source>
        <dbReference type="ARBA" id="ARBA00004651"/>
    </source>
</evidence>
<feature type="transmembrane region" description="Helical" evidence="7">
    <location>
        <begin position="262"/>
        <end position="283"/>
    </location>
</feature>
<feature type="transmembrane region" description="Helical" evidence="7">
    <location>
        <begin position="32"/>
        <end position="54"/>
    </location>
</feature>
<dbReference type="Gene3D" id="1.10.3720.10">
    <property type="entry name" value="MetI-like"/>
    <property type="match status" value="1"/>
</dbReference>
<evidence type="ECO:0000256" key="8">
    <source>
        <dbReference type="SAM" id="MobiDB-lite"/>
    </source>
</evidence>
<evidence type="ECO:0000313" key="10">
    <source>
        <dbReference type="EMBL" id="AZS40836.1"/>
    </source>
</evidence>
<feature type="transmembrane region" description="Helical" evidence="7">
    <location>
        <begin position="203"/>
        <end position="225"/>
    </location>
</feature>
<keyword evidence="3" id="KW-1003">Cell membrane</keyword>
<feature type="transmembrane region" description="Helical" evidence="7">
    <location>
        <begin position="129"/>
        <end position="152"/>
    </location>
</feature>
<dbReference type="AlphaFoldDB" id="A0A3S9WL46"/>
<evidence type="ECO:0000256" key="2">
    <source>
        <dbReference type="ARBA" id="ARBA00022448"/>
    </source>
</evidence>
<dbReference type="PROSITE" id="PS50928">
    <property type="entry name" value="ABC_TM1"/>
    <property type="match status" value="1"/>
</dbReference>
<keyword evidence="5 7" id="KW-1133">Transmembrane helix</keyword>
<accession>A0A3S9WL46</accession>
<dbReference type="KEGG" id="moy:CVS54_02180"/>
<evidence type="ECO:0000256" key="5">
    <source>
        <dbReference type="ARBA" id="ARBA00022989"/>
    </source>
</evidence>
<name>A0A3S9WL46_9MICO</name>
<evidence type="ECO:0000256" key="6">
    <source>
        <dbReference type="ARBA" id="ARBA00023136"/>
    </source>
</evidence>
<keyword evidence="4 7" id="KW-0812">Transmembrane</keyword>
<proteinExistence type="inferred from homology"/>
<feature type="region of interest" description="Disordered" evidence="8">
    <location>
        <begin position="1"/>
        <end position="25"/>
    </location>
</feature>
<feature type="compositionally biased region" description="Low complexity" evidence="8">
    <location>
        <begin position="1"/>
        <end position="10"/>
    </location>
</feature>
<dbReference type="RefSeq" id="WP_046748287.1">
    <property type="nucleotide sequence ID" value="NZ_CP031422.1"/>
</dbReference>
<dbReference type="Pfam" id="PF00528">
    <property type="entry name" value="BPD_transp_1"/>
    <property type="match status" value="1"/>
</dbReference>
<evidence type="ECO:0000313" key="11">
    <source>
        <dbReference type="Proteomes" id="UP000274841"/>
    </source>
</evidence>
<dbReference type="EMBL" id="CP031422">
    <property type="protein sequence ID" value="AZS40836.1"/>
    <property type="molecule type" value="Genomic_DNA"/>
</dbReference>
<feature type="transmembrane region" description="Helical" evidence="7">
    <location>
        <begin position="92"/>
        <end position="117"/>
    </location>
</feature>
<evidence type="ECO:0000259" key="9">
    <source>
        <dbReference type="PROSITE" id="PS50928"/>
    </source>
</evidence>
<evidence type="ECO:0000256" key="4">
    <source>
        <dbReference type="ARBA" id="ARBA00022692"/>
    </source>
</evidence>
<comment type="similarity">
    <text evidence="7">Belongs to the binding-protein-dependent transport system permease family.</text>
</comment>
<dbReference type="InterPro" id="IPR000515">
    <property type="entry name" value="MetI-like"/>
</dbReference>
<feature type="transmembrane region" description="Helical" evidence="7">
    <location>
        <begin position="164"/>
        <end position="182"/>
    </location>
</feature>
<keyword evidence="6 7" id="KW-0472">Membrane</keyword>
<feature type="domain" description="ABC transmembrane type-1" evidence="9">
    <location>
        <begin position="93"/>
        <end position="283"/>
    </location>
</feature>
<dbReference type="SUPFAM" id="SSF161098">
    <property type="entry name" value="MetI-like"/>
    <property type="match status" value="1"/>
</dbReference>
<evidence type="ECO:0000256" key="3">
    <source>
        <dbReference type="ARBA" id="ARBA00022475"/>
    </source>
</evidence>
<keyword evidence="2 7" id="KW-0813">Transport</keyword>
<gene>
    <name evidence="10" type="primary">araQ_8</name>
    <name evidence="10" type="ORF">CVS54_02180</name>
</gene>
<dbReference type="InterPro" id="IPR035906">
    <property type="entry name" value="MetI-like_sf"/>
</dbReference>
<reference evidence="10 11" key="1">
    <citation type="submission" date="2018-08" db="EMBL/GenBank/DDBJ databases">
        <title>Microbacterium oxydans strain HG3.</title>
        <authorList>
            <person name="ORTET P."/>
        </authorList>
    </citation>
    <scope>NUCLEOTIDE SEQUENCE [LARGE SCALE GENOMIC DNA]</scope>
    <source>
        <strain evidence="10 11">HG3</strain>
    </source>
</reference>
<sequence>MTTPTTAPPADSAELPQRTRRRPRAGHNKGRILTYSVLAVGLVLWLIPFVWMLLGSVKTQGEILRRPPTWWPETPTGENFAAWFGPLDFGHFFANSLIVAVATVLGNMVFCSMVGYALAKMEFPGKKALFALVMVTLMVPGVVTFVPLFVMVSRLGLVNTFPGLILPFLTAPIGVFLMRQFMLGIPDPLLEAARLDGAGEWRIFARIVMPLCGPPLATLGILTFLSSWNNFLWPLVAAQTQDMYTLPVALSLYSTGQNATDYGLLLAGSVLVITPILLLFVFLQRWFIRGVATTGLK</sequence>
<dbReference type="CDD" id="cd06261">
    <property type="entry name" value="TM_PBP2"/>
    <property type="match status" value="1"/>
</dbReference>
<dbReference type="PANTHER" id="PTHR43744">
    <property type="entry name" value="ABC TRANSPORTER PERMEASE PROTEIN MG189-RELATED-RELATED"/>
    <property type="match status" value="1"/>
</dbReference>
<evidence type="ECO:0000256" key="7">
    <source>
        <dbReference type="RuleBase" id="RU363032"/>
    </source>
</evidence>
<organism evidence="10 11">
    <name type="scientific">Microbacterium oxydans</name>
    <dbReference type="NCBI Taxonomy" id="82380"/>
    <lineage>
        <taxon>Bacteria</taxon>
        <taxon>Bacillati</taxon>
        <taxon>Actinomycetota</taxon>
        <taxon>Actinomycetes</taxon>
        <taxon>Micrococcales</taxon>
        <taxon>Microbacteriaceae</taxon>
        <taxon>Microbacterium</taxon>
    </lineage>
</organism>
<comment type="subcellular location">
    <subcellularLocation>
        <location evidence="1 7">Cell membrane</location>
        <topology evidence="1 7">Multi-pass membrane protein</topology>
    </subcellularLocation>
</comment>
<dbReference type="Proteomes" id="UP000274841">
    <property type="component" value="Chromosome"/>
</dbReference>
<dbReference type="GO" id="GO:0005886">
    <property type="term" value="C:plasma membrane"/>
    <property type="evidence" value="ECO:0007669"/>
    <property type="project" value="UniProtKB-SubCell"/>
</dbReference>
<protein>
    <submittedName>
        <fullName evidence="10">L-arabinose transport system permease protein AraQ</fullName>
    </submittedName>
</protein>